<organism evidence="1 2">
    <name type="scientific">Streblomastix strix</name>
    <dbReference type="NCBI Taxonomy" id="222440"/>
    <lineage>
        <taxon>Eukaryota</taxon>
        <taxon>Metamonada</taxon>
        <taxon>Preaxostyla</taxon>
        <taxon>Oxymonadida</taxon>
        <taxon>Streblomastigidae</taxon>
        <taxon>Streblomastix</taxon>
    </lineage>
</organism>
<dbReference type="EMBL" id="SNRW01029152">
    <property type="protein sequence ID" value="KAA6358928.1"/>
    <property type="molecule type" value="Genomic_DNA"/>
</dbReference>
<name>A0A5J4TKV3_9EUKA</name>
<reference evidence="1 2" key="1">
    <citation type="submission" date="2019-03" db="EMBL/GenBank/DDBJ databases">
        <title>Single cell metagenomics reveals metabolic interactions within the superorganism composed of flagellate Streblomastix strix and complex community of Bacteroidetes bacteria on its surface.</title>
        <authorList>
            <person name="Treitli S.C."/>
            <person name="Kolisko M."/>
            <person name="Husnik F."/>
            <person name="Keeling P."/>
            <person name="Hampl V."/>
        </authorList>
    </citation>
    <scope>NUCLEOTIDE SEQUENCE [LARGE SCALE GENOMIC DNA]</scope>
    <source>
        <strain evidence="1">ST1C</strain>
    </source>
</reference>
<evidence type="ECO:0000313" key="1">
    <source>
        <dbReference type="EMBL" id="KAA6358928.1"/>
    </source>
</evidence>
<dbReference type="AlphaFoldDB" id="A0A5J4TKV3"/>
<accession>A0A5J4TKV3</accession>
<gene>
    <name evidence="1" type="ORF">EZS28_045544</name>
</gene>
<comment type="caution">
    <text evidence="1">The sequence shown here is derived from an EMBL/GenBank/DDBJ whole genome shotgun (WGS) entry which is preliminary data.</text>
</comment>
<protein>
    <submittedName>
        <fullName evidence="1">Uncharacterized protein</fullName>
    </submittedName>
</protein>
<dbReference type="Proteomes" id="UP000324800">
    <property type="component" value="Unassembled WGS sequence"/>
</dbReference>
<feature type="non-terminal residue" evidence="1">
    <location>
        <position position="1"/>
    </location>
</feature>
<sequence>KFIRIITKRFTNCSDNRINNSIMIGELGICKE</sequence>
<proteinExistence type="predicted"/>
<evidence type="ECO:0000313" key="2">
    <source>
        <dbReference type="Proteomes" id="UP000324800"/>
    </source>
</evidence>